<evidence type="ECO:0000313" key="3">
    <source>
        <dbReference type="Proteomes" id="UP001519460"/>
    </source>
</evidence>
<keyword evidence="3" id="KW-1185">Reference proteome</keyword>
<organism evidence="2 3">
    <name type="scientific">Batillaria attramentaria</name>
    <dbReference type="NCBI Taxonomy" id="370345"/>
    <lineage>
        <taxon>Eukaryota</taxon>
        <taxon>Metazoa</taxon>
        <taxon>Spiralia</taxon>
        <taxon>Lophotrochozoa</taxon>
        <taxon>Mollusca</taxon>
        <taxon>Gastropoda</taxon>
        <taxon>Caenogastropoda</taxon>
        <taxon>Sorbeoconcha</taxon>
        <taxon>Cerithioidea</taxon>
        <taxon>Batillariidae</taxon>
        <taxon>Batillaria</taxon>
    </lineage>
</organism>
<dbReference type="Proteomes" id="UP001519460">
    <property type="component" value="Unassembled WGS sequence"/>
</dbReference>
<feature type="compositionally biased region" description="Basic residues" evidence="1">
    <location>
        <begin position="1"/>
        <end position="10"/>
    </location>
</feature>
<evidence type="ECO:0000256" key="1">
    <source>
        <dbReference type="SAM" id="MobiDB-lite"/>
    </source>
</evidence>
<protein>
    <submittedName>
        <fullName evidence="2">Uncharacterized protein</fullName>
    </submittedName>
</protein>
<dbReference type="EMBL" id="JACVVK020000518">
    <property type="protein sequence ID" value="KAK7468229.1"/>
    <property type="molecule type" value="Genomic_DNA"/>
</dbReference>
<feature type="region of interest" description="Disordered" evidence="1">
    <location>
        <begin position="1"/>
        <end position="65"/>
    </location>
</feature>
<evidence type="ECO:0000313" key="2">
    <source>
        <dbReference type="EMBL" id="KAK7468229.1"/>
    </source>
</evidence>
<feature type="compositionally biased region" description="Basic and acidic residues" evidence="1">
    <location>
        <begin position="45"/>
        <end position="60"/>
    </location>
</feature>
<reference evidence="2 3" key="1">
    <citation type="journal article" date="2023" name="Sci. Data">
        <title>Genome assembly of the Korean intertidal mud-creeper Batillaria attramentaria.</title>
        <authorList>
            <person name="Patra A.K."/>
            <person name="Ho P.T."/>
            <person name="Jun S."/>
            <person name="Lee S.J."/>
            <person name="Kim Y."/>
            <person name="Won Y.J."/>
        </authorList>
    </citation>
    <scope>NUCLEOTIDE SEQUENCE [LARGE SCALE GENOMIC DNA]</scope>
    <source>
        <strain evidence="2">Wonlab-2016</strain>
    </source>
</reference>
<accession>A0ABD0JBP7</accession>
<feature type="compositionally biased region" description="Basic and acidic residues" evidence="1">
    <location>
        <begin position="11"/>
        <end position="32"/>
    </location>
</feature>
<sequence>RARSHKRRRSTHDTRAWSVERERNGKRLKTDCDQTGLLSPGELIRSGDRDVAPDSSKAGETEAGQCPGAESILIAASAAVQGGEKINLRLLRHQSMPAWFCLARPPPFACQA</sequence>
<feature type="non-terminal residue" evidence="2">
    <location>
        <position position="1"/>
    </location>
</feature>
<comment type="caution">
    <text evidence="2">The sequence shown here is derived from an EMBL/GenBank/DDBJ whole genome shotgun (WGS) entry which is preliminary data.</text>
</comment>
<name>A0ABD0JBP7_9CAEN</name>
<gene>
    <name evidence="2" type="ORF">BaRGS_00036552</name>
</gene>
<dbReference type="AlphaFoldDB" id="A0ABD0JBP7"/>
<proteinExistence type="predicted"/>